<comment type="caution">
    <text evidence="1">The sequence shown here is derived from an EMBL/GenBank/DDBJ whole genome shotgun (WGS) entry which is preliminary data.</text>
</comment>
<dbReference type="AlphaFoldDB" id="A0AAV9JAW7"/>
<evidence type="ECO:0000313" key="2">
    <source>
        <dbReference type="Proteomes" id="UP001324427"/>
    </source>
</evidence>
<evidence type="ECO:0000313" key="1">
    <source>
        <dbReference type="EMBL" id="KAK4542260.1"/>
    </source>
</evidence>
<gene>
    <name evidence="1" type="ORF">LTR36_006913</name>
</gene>
<keyword evidence="2" id="KW-1185">Reference proteome</keyword>
<name>A0AAV9JAW7_9PEZI</name>
<organism evidence="1 2">
    <name type="scientific">Oleoguttula mirabilis</name>
    <dbReference type="NCBI Taxonomy" id="1507867"/>
    <lineage>
        <taxon>Eukaryota</taxon>
        <taxon>Fungi</taxon>
        <taxon>Dikarya</taxon>
        <taxon>Ascomycota</taxon>
        <taxon>Pezizomycotina</taxon>
        <taxon>Dothideomycetes</taxon>
        <taxon>Dothideomycetidae</taxon>
        <taxon>Mycosphaerellales</taxon>
        <taxon>Teratosphaeriaceae</taxon>
        <taxon>Oleoguttula</taxon>
    </lineage>
</organism>
<reference evidence="1 2" key="1">
    <citation type="submission" date="2021-11" db="EMBL/GenBank/DDBJ databases">
        <title>Black yeast isolated from Biological Soil Crust.</title>
        <authorList>
            <person name="Kurbessoian T."/>
        </authorList>
    </citation>
    <scope>NUCLEOTIDE SEQUENCE [LARGE SCALE GENOMIC DNA]</scope>
    <source>
        <strain evidence="1 2">CCFEE 5522</strain>
    </source>
</reference>
<protein>
    <submittedName>
        <fullName evidence="1">Uncharacterized protein</fullName>
    </submittedName>
</protein>
<dbReference type="Proteomes" id="UP001324427">
    <property type="component" value="Unassembled WGS sequence"/>
</dbReference>
<dbReference type="EMBL" id="JAVFHQ010000043">
    <property type="protein sequence ID" value="KAK4542260.1"/>
    <property type="molecule type" value="Genomic_DNA"/>
</dbReference>
<proteinExistence type="predicted"/>
<accession>A0AAV9JAW7</accession>
<sequence>MDIPEQSRATADKLFQQLKTIPREIRDYIYQLALSQPSDIILPTERKPALLGVCQQIREEAKPIYYAVNTFRATICDDQSCKGSKEKVDIQIGKFAVSVLGAMASNLAAVAPLEQMFMAAFTADLKSAVTITELRLMSDAMRTVQRAGRFDLAKLTFEARDDGDMYDSANLVIKELLEECLTAAKAGRIWRDLGAGRVYQSIR</sequence>